<sequence length="236" mass="27177">MAATPSITPETSAPAVEATKPTTGSGEWWRQTFAYTTGMGMTEAERANFEATRLQQRRERECAKCEKNLDYLLKFSPIIRFMLENVRSANGQLDKSNIRCLPCDQFQSGGFSPKYGILLCQNQLRDRGHLEDTLAHELVHAYDHLRFDVDWQDLRHHATAEVRASSLSGECRWTREAFTRGVWDFTAHHQECVRRRAALSVRAHPKCKDDEHAVRVVNEVFDSAFADTRPFREIYR</sequence>
<dbReference type="AlphaFoldDB" id="U4L9X1"/>
<dbReference type="eggNOG" id="KOG3314">
    <property type="taxonomic scope" value="Eukaryota"/>
</dbReference>
<keyword evidence="7 9" id="KW-0482">Metalloprotease</keyword>
<keyword evidence="5 9" id="KW-0479">Metal-binding</keyword>
<keyword evidence="6 9" id="KW-0378">Hydrolase</keyword>
<comment type="similarity">
    <text evidence="2 9">Belongs to the peptidase M76 family.</text>
</comment>
<evidence type="ECO:0000313" key="12">
    <source>
        <dbReference type="Proteomes" id="UP000018144"/>
    </source>
</evidence>
<proteinExistence type="inferred from homology"/>
<dbReference type="STRING" id="1076935.U4L9X1"/>
<dbReference type="OrthoDB" id="285308at2759"/>
<dbReference type="PANTHER" id="PTHR21711">
    <property type="entry name" value="MITOCHONDRIAL INNER MEMBRANE PROTEASE"/>
    <property type="match status" value="1"/>
</dbReference>
<dbReference type="EMBL" id="HF936202">
    <property type="protein sequence ID" value="CCX15561.1"/>
    <property type="molecule type" value="Genomic_DNA"/>
</dbReference>
<dbReference type="Pfam" id="PF09768">
    <property type="entry name" value="Peptidase_M76"/>
    <property type="match status" value="1"/>
</dbReference>
<dbReference type="GO" id="GO:0005743">
    <property type="term" value="C:mitochondrial inner membrane"/>
    <property type="evidence" value="ECO:0007669"/>
    <property type="project" value="UniProtKB-SubCell"/>
</dbReference>
<dbReference type="Proteomes" id="UP000018144">
    <property type="component" value="Unassembled WGS sequence"/>
</dbReference>
<keyword evidence="4 9" id="KW-0645">Protease</keyword>
<evidence type="ECO:0000256" key="3">
    <source>
        <dbReference type="ARBA" id="ARBA00014615"/>
    </source>
</evidence>
<keyword evidence="9" id="KW-0999">Mitochondrion inner membrane</keyword>
<feature type="region of interest" description="Disordered" evidence="10">
    <location>
        <begin position="1"/>
        <end position="24"/>
    </location>
</feature>
<dbReference type="PANTHER" id="PTHR21711:SF0">
    <property type="entry name" value="MITOCHONDRIAL INNER MEMBRANE PROTEASE ATP23 HOMOLOG"/>
    <property type="match status" value="1"/>
</dbReference>
<keyword evidence="12" id="KW-1185">Reference proteome</keyword>
<dbReference type="GO" id="GO:0046872">
    <property type="term" value="F:metal ion binding"/>
    <property type="evidence" value="ECO:0007669"/>
    <property type="project" value="UniProtKB-KW"/>
</dbReference>
<dbReference type="EC" id="3.4.24.-" evidence="9"/>
<name>U4L9X1_PYROM</name>
<dbReference type="OMA" id="EAHQNCV"/>
<keyword evidence="9" id="KW-0496">Mitochondrion</keyword>
<evidence type="ECO:0000256" key="4">
    <source>
        <dbReference type="ARBA" id="ARBA00022670"/>
    </source>
</evidence>
<evidence type="ECO:0000256" key="5">
    <source>
        <dbReference type="ARBA" id="ARBA00022723"/>
    </source>
</evidence>
<dbReference type="GO" id="GO:0034982">
    <property type="term" value="P:mitochondrial protein processing"/>
    <property type="evidence" value="ECO:0007669"/>
    <property type="project" value="TreeGrafter"/>
</dbReference>
<evidence type="ECO:0000256" key="8">
    <source>
        <dbReference type="ARBA" id="ARBA00025322"/>
    </source>
</evidence>
<dbReference type="InterPro" id="IPR019165">
    <property type="entry name" value="Peptidase_M76_ATP23"/>
</dbReference>
<comment type="function">
    <text evidence="8">Has a dual role in the assembly of mitochondrial ATPase. Acts as a protease that removes N-terminal residues of mitochondrial ATPase CF(0) subunit 6 at the intermembrane space side. Also involved in the correct assembly of the membrane-embedded ATPase CF(0) particle, probably mediating association of subunit 6 with the subunit 9 ring.</text>
</comment>
<evidence type="ECO:0000256" key="7">
    <source>
        <dbReference type="ARBA" id="ARBA00023049"/>
    </source>
</evidence>
<feature type="compositionally biased region" description="Polar residues" evidence="10">
    <location>
        <begin position="1"/>
        <end position="11"/>
    </location>
</feature>
<evidence type="ECO:0000256" key="6">
    <source>
        <dbReference type="ARBA" id="ARBA00022801"/>
    </source>
</evidence>
<gene>
    <name evidence="11" type="ORF">PCON_01928</name>
</gene>
<keyword evidence="9" id="KW-0472">Membrane</keyword>
<dbReference type="GO" id="GO:0004222">
    <property type="term" value="F:metalloendopeptidase activity"/>
    <property type="evidence" value="ECO:0007669"/>
    <property type="project" value="InterPro"/>
</dbReference>
<accession>U4L9X1</accession>
<evidence type="ECO:0000313" key="11">
    <source>
        <dbReference type="EMBL" id="CCX15561.1"/>
    </source>
</evidence>
<evidence type="ECO:0000256" key="10">
    <source>
        <dbReference type="SAM" id="MobiDB-lite"/>
    </source>
</evidence>
<dbReference type="GO" id="GO:0033615">
    <property type="term" value="P:mitochondrial proton-transporting ATP synthase complex assembly"/>
    <property type="evidence" value="ECO:0007669"/>
    <property type="project" value="TreeGrafter"/>
</dbReference>
<evidence type="ECO:0000256" key="2">
    <source>
        <dbReference type="ARBA" id="ARBA00009915"/>
    </source>
</evidence>
<comment type="subcellular location">
    <subcellularLocation>
        <location evidence="1 9">Mitochondrion inner membrane</location>
        <topology evidence="1 9">Peripheral membrane protein</topology>
        <orientation evidence="1 9">Intermembrane side</orientation>
    </subcellularLocation>
</comment>
<organism evidence="11 12">
    <name type="scientific">Pyronema omphalodes (strain CBS 100304)</name>
    <name type="common">Pyronema confluens</name>
    <dbReference type="NCBI Taxonomy" id="1076935"/>
    <lineage>
        <taxon>Eukaryota</taxon>
        <taxon>Fungi</taxon>
        <taxon>Dikarya</taxon>
        <taxon>Ascomycota</taxon>
        <taxon>Pezizomycotina</taxon>
        <taxon>Pezizomycetes</taxon>
        <taxon>Pezizales</taxon>
        <taxon>Pyronemataceae</taxon>
        <taxon>Pyronema</taxon>
    </lineage>
</organism>
<protein>
    <recommendedName>
        <fullName evidence="3 9">Mitochondrial inner membrane protease ATP23</fullName>
        <ecNumber evidence="9">3.4.24.-</ecNumber>
    </recommendedName>
</protein>
<evidence type="ECO:0000256" key="9">
    <source>
        <dbReference type="RuleBase" id="RU364057"/>
    </source>
</evidence>
<evidence type="ECO:0000256" key="1">
    <source>
        <dbReference type="ARBA" id="ARBA00004137"/>
    </source>
</evidence>
<reference evidence="11 12" key="1">
    <citation type="journal article" date="2013" name="PLoS Genet.">
        <title>The genome and development-dependent transcriptomes of Pyronema confluens: a window into fungal evolution.</title>
        <authorList>
            <person name="Traeger S."/>
            <person name="Altegoer F."/>
            <person name="Freitag M."/>
            <person name="Gabaldon T."/>
            <person name="Kempken F."/>
            <person name="Kumar A."/>
            <person name="Marcet-Houben M."/>
            <person name="Poggeler S."/>
            <person name="Stajich J.E."/>
            <person name="Nowrousian M."/>
        </authorList>
    </citation>
    <scope>NUCLEOTIDE SEQUENCE [LARGE SCALE GENOMIC DNA]</scope>
    <source>
        <strain evidence="12">CBS 100304</strain>
        <tissue evidence="11">Vegetative mycelium</tissue>
    </source>
</reference>